<dbReference type="SUPFAM" id="SSF81321">
    <property type="entry name" value="Family A G protein-coupled receptor-like"/>
    <property type="match status" value="1"/>
</dbReference>
<name>A0AAD4MLK1_9BILA</name>
<dbReference type="Proteomes" id="UP001201812">
    <property type="component" value="Unassembled WGS sequence"/>
</dbReference>
<evidence type="ECO:0000256" key="1">
    <source>
        <dbReference type="SAM" id="Phobius"/>
    </source>
</evidence>
<keyword evidence="2" id="KW-0675">Receptor</keyword>
<dbReference type="EMBL" id="JAKKPZ010000179">
    <property type="protein sequence ID" value="KAI1699438.1"/>
    <property type="molecule type" value="Genomic_DNA"/>
</dbReference>
<comment type="caution">
    <text evidence="2">The sequence shown here is derived from an EMBL/GenBank/DDBJ whole genome shotgun (WGS) entry which is preliminary data.</text>
</comment>
<sequence>MRNSTTLRLFTRRACLCYISGIFPVCLAIMYFGNFYVYCCRTIFNYEIYSITYDNPEETTNYLQILISRPTTAVGYVIPVICYILIFIHVVRTRMSVFPLSSELLRKQRKETWKTLQFALIFFFYLGLSVCVETQKLIPRSMSYLHSTTIFFATADQLATGLVQGIMNQRIRSSIRNILKWNTSPIAVINKPITSYFQQS</sequence>
<dbReference type="PANTHER" id="PTHR22718">
    <property type="entry name" value="SERPENTINE RECEPTOR, CLASS X"/>
    <property type="match status" value="1"/>
</dbReference>
<reference evidence="2" key="1">
    <citation type="submission" date="2022-01" db="EMBL/GenBank/DDBJ databases">
        <title>Genome Sequence Resource for Two Populations of Ditylenchus destructor, the Migratory Endoparasitic Phytonematode.</title>
        <authorList>
            <person name="Zhang H."/>
            <person name="Lin R."/>
            <person name="Xie B."/>
        </authorList>
    </citation>
    <scope>NUCLEOTIDE SEQUENCE</scope>
    <source>
        <strain evidence="2">BazhouSP</strain>
    </source>
</reference>
<proteinExistence type="predicted"/>
<dbReference type="Gene3D" id="1.20.1070.10">
    <property type="entry name" value="Rhodopsin 7-helix transmembrane proteins"/>
    <property type="match status" value="1"/>
</dbReference>
<keyword evidence="3" id="KW-1185">Reference proteome</keyword>
<feature type="transmembrane region" description="Helical" evidence="1">
    <location>
        <begin position="112"/>
        <end position="132"/>
    </location>
</feature>
<evidence type="ECO:0000313" key="2">
    <source>
        <dbReference type="EMBL" id="KAI1699438.1"/>
    </source>
</evidence>
<protein>
    <submittedName>
        <fullName evidence="2">Melatonin receptor type 1A</fullName>
    </submittedName>
</protein>
<dbReference type="AlphaFoldDB" id="A0AAD4MLK1"/>
<accession>A0AAD4MLK1</accession>
<gene>
    <name evidence="2" type="ORF">DdX_17317</name>
</gene>
<feature type="transmembrane region" description="Helical" evidence="1">
    <location>
        <begin position="15"/>
        <end position="37"/>
    </location>
</feature>
<keyword evidence="1" id="KW-1133">Transmembrane helix</keyword>
<dbReference type="PANTHER" id="PTHR22718:SF11">
    <property type="entry name" value="7TM GPCR SERPENTINE RECEPTOR CLASS X (SRX) DOMAIN-CONTAINING PROTEIN"/>
    <property type="match status" value="1"/>
</dbReference>
<feature type="transmembrane region" description="Helical" evidence="1">
    <location>
        <begin position="144"/>
        <end position="167"/>
    </location>
</feature>
<keyword evidence="1" id="KW-0472">Membrane</keyword>
<feature type="transmembrane region" description="Helical" evidence="1">
    <location>
        <begin position="73"/>
        <end position="91"/>
    </location>
</feature>
<evidence type="ECO:0000313" key="3">
    <source>
        <dbReference type="Proteomes" id="UP001201812"/>
    </source>
</evidence>
<keyword evidence="1" id="KW-0812">Transmembrane</keyword>
<organism evidence="2 3">
    <name type="scientific">Ditylenchus destructor</name>
    <dbReference type="NCBI Taxonomy" id="166010"/>
    <lineage>
        <taxon>Eukaryota</taxon>
        <taxon>Metazoa</taxon>
        <taxon>Ecdysozoa</taxon>
        <taxon>Nematoda</taxon>
        <taxon>Chromadorea</taxon>
        <taxon>Rhabditida</taxon>
        <taxon>Tylenchina</taxon>
        <taxon>Tylenchomorpha</taxon>
        <taxon>Sphaerularioidea</taxon>
        <taxon>Anguinidae</taxon>
        <taxon>Anguininae</taxon>
        <taxon>Ditylenchus</taxon>
    </lineage>
</organism>